<evidence type="ECO:0000256" key="1">
    <source>
        <dbReference type="SAM" id="MobiDB-lite"/>
    </source>
</evidence>
<keyword evidence="3" id="KW-1185">Reference proteome</keyword>
<proteinExistence type="predicted"/>
<protein>
    <submittedName>
        <fullName evidence="2">Uncharacterized protein</fullName>
    </submittedName>
</protein>
<feature type="region of interest" description="Disordered" evidence="1">
    <location>
        <begin position="261"/>
        <end position="286"/>
    </location>
</feature>
<dbReference type="Proteomes" id="UP001215598">
    <property type="component" value="Unassembled WGS sequence"/>
</dbReference>
<dbReference type="AlphaFoldDB" id="A0AAD7J9T2"/>
<evidence type="ECO:0000313" key="2">
    <source>
        <dbReference type="EMBL" id="KAJ7760352.1"/>
    </source>
</evidence>
<feature type="region of interest" description="Disordered" evidence="1">
    <location>
        <begin position="35"/>
        <end position="56"/>
    </location>
</feature>
<reference evidence="2" key="1">
    <citation type="submission" date="2023-03" db="EMBL/GenBank/DDBJ databases">
        <title>Massive genome expansion in bonnet fungi (Mycena s.s.) driven by repeated elements and novel gene families across ecological guilds.</title>
        <authorList>
            <consortium name="Lawrence Berkeley National Laboratory"/>
            <person name="Harder C.B."/>
            <person name="Miyauchi S."/>
            <person name="Viragh M."/>
            <person name="Kuo A."/>
            <person name="Thoen E."/>
            <person name="Andreopoulos B."/>
            <person name="Lu D."/>
            <person name="Skrede I."/>
            <person name="Drula E."/>
            <person name="Henrissat B."/>
            <person name="Morin E."/>
            <person name="Kohler A."/>
            <person name="Barry K."/>
            <person name="LaButti K."/>
            <person name="Morin E."/>
            <person name="Salamov A."/>
            <person name="Lipzen A."/>
            <person name="Mereny Z."/>
            <person name="Hegedus B."/>
            <person name="Baldrian P."/>
            <person name="Stursova M."/>
            <person name="Weitz H."/>
            <person name="Taylor A."/>
            <person name="Grigoriev I.V."/>
            <person name="Nagy L.G."/>
            <person name="Martin F."/>
            <person name="Kauserud H."/>
        </authorList>
    </citation>
    <scope>NUCLEOTIDE SEQUENCE</scope>
    <source>
        <strain evidence="2">CBHHK182m</strain>
    </source>
</reference>
<organism evidence="2 3">
    <name type="scientific">Mycena metata</name>
    <dbReference type="NCBI Taxonomy" id="1033252"/>
    <lineage>
        <taxon>Eukaryota</taxon>
        <taxon>Fungi</taxon>
        <taxon>Dikarya</taxon>
        <taxon>Basidiomycota</taxon>
        <taxon>Agaricomycotina</taxon>
        <taxon>Agaricomycetes</taxon>
        <taxon>Agaricomycetidae</taxon>
        <taxon>Agaricales</taxon>
        <taxon>Marasmiineae</taxon>
        <taxon>Mycenaceae</taxon>
        <taxon>Mycena</taxon>
    </lineage>
</organism>
<feature type="compositionally biased region" description="Polar residues" evidence="1">
    <location>
        <begin position="35"/>
        <end position="44"/>
    </location>
</feature>
<comment type="caution">
    <text evidence="2">The sequence shown here is derived from an EMBL/GenBank/DDBJ whole genome shotgun (WGS) entry which is preliminary data.</text>
</comment>
<dbReference type="EMBL" id="JARKIB010000037">
    <property type="protein sequence ID" value="KAJ7760352.1"/>
    <property type="molecule type" value="Genomic_DNA"/>
</dbReference>
<feature type="compositionally biased region" description="Low complexity" evidence="1">
    <location>
        <begin position="263"/>
        <end position="274"/>
    </location>
</feature>
<accession>A0AAD7J9T2</accession>
<sequence>MADLRHLITRRFMARLRSGIPIGYSFPRGSVHNTSQGYLGSSPPNEMDKHPSSGDTSSINFRWTAGELAVRYSCTHPSVWGRGVRGVMGRAATTLGDSPWMPDVLLHNTTMALAPFANAHDQRTFIQVGTQLFSVEGLYEHILQLGEYPLAKLPIAHYPYPTENVTIFLVAAWYAQYGLVPGSRDVVYLEEYARARRNATAGNANLTNNDWTNEEVNASALQLTAAQIPHWSALQHTSSNDSVAGIGVSIHAQPMDVVDKVHAAPGPDAGSGAPKSDDHASGPGSE</sequence>
<gene>
    <name evidence="2" type="ORF">B0H16DRAFT_1719857</name>
</gene>
<name>A0AAD7J9T2_9AGAR</name>
<evidence type="ECO:0000313" key="3">
    <source>
        <dbReference type="Proteomes" id="UP001215598"/>
    </source>
</evidence>